<evidence type="ECO:0000256" key="3">
    <source>
        <dbReference type="ARBA" id="ARBA00004721"/>
    </source>
</evidence>
<evidence type="ECO:0000256" key="1">
    <source>
        <dbReference type="ARBA" id="ARBA00001971"/>
    </source>
</evidence>
<proteinExistence type="inferred from homology"/>
<organism evidence="14 15">
    <name type="scientific">Gymnopus androsaceus JB14</name>
    <dbReference type="NCBI Taxonomy" id="1447944"/>
    <lineage>
        <taxon>Eukaryota</taxon>
        <taxon>Fungi</taxon>
        <taxon>Dikarya</taxon>
        <taxon>Basidiomycota</taxon>
        <taxon>Agaricomycotina</taxon>
        <taxon>Agaricomycetes</taxon>
        <taxon>Agaricomycetidae</taxon>
        <taxon>Agaricales</taxon>
        <taxon>Marasmiineae</taxon>
        <taxon>Omphalotaceae</taxon>
        <taxon>Gymnopus</taxon>
    </lineage>
</organism>
<evidence type="ECO:0000313" key="15">
    <source>
        <dbReference type="Proteomes" id="UP000799118"/>
    </source>
</evidence>
<reference evidence="14" key="1">
    <citation type="journal article" date="2019" name="Environ. Microbiol.">
        <title>Fungal ecological strategies reflected in gene transcription - a case study of two litter decomposers.</title>
        <authorList>
            <person name="Barbi F."/>
            <person name="Kohler A."/>
            <person name="Barry K."/>
            <person name="Baskaran P."/>
            <person name="Daum C."/>
            <person name="Fauchery L."/>
            <person name="Ihrmark K."/>
            <person name="Kuo A."/>
            <person name="LaButti K."/>
            <person name="Lipzen A."/>
            <person name="Morin E."/>
            <person name="Grigoriev I.V."/>
            <person name="Henrissat B."/>
            <person name="Lindahl B."/>
            <person name="Martin F."/>
        </authorList>
    </citation>
    <scope>NUCLEOTIDE SEQUENCE</scope>
    <source>
        <strain evidence="14">JB14</strain>
    </source>
</reference>
<feature type="binding site" description="axial binding residue" evidence="13">
    <location>
        <position position="184"/>
    </location>
    <ligand>
        <name>heme</name>
        <dbReference type="ChEBI" id="CHEBI:30413"/>
    </ligand>
    <ligandPart>
        <name>Fe</name>
        <dbReference type="ChEBI" id="CHEBI:18248"/>
    </ligandPart>
</feature>
<evidence type="ECO:0000256" key="9">
    <source>
        <dbReference type="ARBA" id="ARBA00023002"/>
    </source>
</evidence>
<dbReference type="SUPFAM" id="SSF48264">
    <property type="entry name" value="Cytochrome P450"/>
    <property type="match status" value="1"/>
</dbReference>
<comment type="similarity">
    <text evidence="4">Belongs to the cytochrome P450 family.</text>
</comment>
<dbReference type="Pfam" id="PF00067">
    <property type="entry name" value="p450"/>
    <property type="match status" value="1"/>
</dbReference>
<dbReference type="EMBL" id="ML769424">
    <property type="protein sequence ID" value="KAE9403511.1"/>
    <property type="molecule type" value="Genomic_DNA"/>
</dbReference>
<dbReference type="OrthoDB" id="1470350at2759"/>
<evidence type="ECO:0000256" key="2">
    <source>
        <dbReference type="ARBA" id="ARBA00004370"/>
    </source>
</evidence>
<keyword evidence="12" id="KW-0472">Membrane</keyword>
<dbReference type="InterPro" id="IPR050121">
    <property type="entry name" value="Cytochrome_P450_monoxygenase"/>
</dbReference>
<evidence type="ECO:0000256" key="13">
    <source>
        <dbReference type="PIRSR" id="PIRSR602403-1"/>
    </source>
</evidence>
<dbReference type="GO" id="GO:0004497">
    <property type="term" value="F:monooxygenase activity"/>
    <property type="evidence" value="ECO:0007669"/>
    <property type="project" value="UniProtKB-KW"/>
</dbReference>
<sequence length="262" mass="29213">MKASGEDRLDDDEVLSQICEATILISLSSDESATARLLHLLSKHPEVQEKLRLELNEAKHQKQGHDFSYDELTTLPYLDAVCRETLRLQVPPSSDCVPHDVVIPLSKPIAGLDDTEMYEIAVPSGTLIVLSIFNANRNLDLWGKDADEWKPDRWLSPLPEALAEARIPGIYSHLMTFLGGGHSCIGFKFSQLEMKVIISVLVENFQFSPSSKDSEIIWQMTPITAPIVGRDNHAQLPIGISLAIDKGFWFSILIGNYTECID</sequence>
<name>A0A6A4HZP1_9AGAR</name>
<dbReference type="PRINTS" id="PR00385">
    <property type="entry name" value="P450"/>
</dbReference>
<keyword evidence="10 13" id="KW-0408">Iron</keyword>
<comment type="cofactor">
    <cofactor evidence="1 13">
        <name>heme</name>
        <dbReference type="ChEBI" id="CHEBI:30413"/>
    </cofactor>
</comment>
<keyword evidence="11" id="KW-0503">Monooxygenase</keyword>
<keyword evidence="5 13" id="KW-0349">Heme</keyword>
<dbReference type="Gene3D" id="1.10.630.10">
    <property type="entry name" value="Cytochrome P450"/>
    <property type="match status" value="1"/>
</dbReference>
<dbReference type="InterPro" id="IPR001128">
    <property type="entry name" value="Cyt_P450"/>
</dbReference>
<accession>A0A6A4HZP1</accession>
<dbReference type="InterPro" id="IPR036396">
    <property type="entry name" value="Cyt_P450_sf"/>
</dbReference>
<keyword evidence="15" id="KW-1185">Reference proteome</keyword>
<evidence type="ECO:0000256" key="6">
    <source>
        <dbReference type="ARBA" id="ARBA00022692"/>
    </source>
</evidence>
<evidence type="ECO:0000256" key="11">
    <source>
        <dbReference type="ARBA" id="ARBA00023033"/>
    </source>
</evidence>
<dbReference type="GO" id="GO:0020037">
    <property type="term" value="F:heme binding"/>
    <property type="evidence" value="ECO:0007669"/>
    <property type="project" value="InterPro"/>
</dbReference>
<dbReference type="AlphaFoldDB" id="A0A6A4HZP1"/>
<evidence type="ECO:0000256" key="10">
    <source>
        <dbReference type="ARBA" id="ARBA00023004"/>
    </source>
</evidence>
<protein>
    <submittedName>
        <fullName evidence="14">Cytochrome P450</fullName>
    </submittedName>
</protein>
<evidence type="ECO:0000313" key="14">
    <source>
        <dbReference type="EMBL" id="KAE9403511.1"/>
    </source>
</evidence>
<evidence type="ECO:0000256" key="4">
    <source>
        <dbReference type="ARBA" id="ARBA00010617"/>
    </source>
</evidence>
<keyword evidence="8" id="KW-1133">Transmembrane helix</keyword>
<evidence type="ECO:0000256" key="7">
    <source>
        <dbReference type="ARBA" id="ARBA00022723"/>
    </source>
</evidence>
<keyword evidence="6" id="KW-0812">Transmembrane</keyword>
<dbReference type="GO" id="GO:0016020">
    <property type="term" value="C:membrane"/>
    <property type="evidence" value="ECO:0007669"/>
    <property type="project" value="UniProtKB-SubCell"/>
</dbReference>
<dbReference type="PANTHER" id="PTHR24305">
    <property type="entry name" value="CYTOCHROME P450"/>
    <property type="match status" value="1"/>
</dbReference>
<dbReference type="InterPro" id="IPR002403">
    <property type="entry name" value="Cyt_P450_E_grp-IV"/>
</dbReference>
<dbReference type="PRINTS" id="PR00465">
    <property type="entry name" value="EP450IV"/>
</dbReference>
<gene>
    <name evidence="14" type="ORF">BT96DRAFT_936355</name>
</gene>
<evidence type="ECO:0000256" key="8">
    <source>
        <dbReference type="ARBA" id="ARBA00022989"/>
    </source>
</evidence>
<dbReference type="Proteomes" id="UP000799118">
    <property type="component" value="Unassembled WGS sequence"/>
</dbReference>
<comment type="subcellular location">
    <subcellularLocation>
        <location evidence="2">Membrane</location>
    </subcellularLocation>
</comment>
<keyword evidence="7 13" id="KW-0479">Metal-binding</keyword>
<comment type="pathway">
    <text evidence="3">Secondary metabolite biosynthesis; terpenoid biosynthesis.</text>
</comment>
<keyword evidence="9" id="KW-0560">Oxidoreductase</keyword>
<dbReference type="GO" id="GO:0005506">
    <property type="term" value="F:iron ion binding"/>
    <property type="evidence" value="ECO:0007669"/>
    <property type="project" value="InterPro"/>
</dbReference>
<evidence type="ECO:0000256" key="5">
    <source>
        <dbReference type="ARBA" id="ARBA00022617"/>
    </source>
</evidence>
<dbReference type="GO" id="GO:0016705">
    <property type="term" value="F:oxidoreductase activity, acting on paired donors, with incorporation or reduction of molecular oxygen"/>
    <property type="evidence" value="ECO:0007669"/>
    <property type="project" value="InterPro"/>
</dbReference>
<dbReference type="PANTHER" id="PTHR24305:SF166">
    <property type="entry name" value="CYTOCHROME P450 12A4, MITOCHONDRIAL-RELATED"/>
    <property type="match status" value="1"/>
</dbReference>
<evidence type="ECO:0000256" key="12">
    <source>
        <dbReference type="ARBA" id="ARBA00023136"/>
    </source>
</evidence>